<gene>
    <name evidence="1" type="ORF">Q75_09325</name>
</gene>
<dbReference type="AlphaFoldDB" id="A0A147K7N1"/>
<dbReference type="Pfam" id="PF19468">
    <property type="entry name" value="DUF6005"/>
    <property type="match status" value="1"/>
</dbReference>
<accession>A0A147K7N1</accession>
<organism evidence="1 2">
    <name type="scientific">Bacillus coahuilensis p1.1.43</name>
    <dbReference type="NCBI Taxonomy" id="1150625"/>
    <lineage>
        <taxon>Bacteria</taxon>
        <taxon>Bacillati</taxon>
        <taxon>Bacillota</taxon>
        <taxon>Bacilli</taxon>
        <taxon>Bacillales</taxon>
        <taxon>Bacillaceae</taxon>
        <taxon>Bacillus</taxon>
    </lineage>
</organism>
<dbReference type="RefSeq" id="WP_059351194.1">
    <property type="nucleotide sequence ID" value="NZ_LDYG01000030.1"/>
</dbReference>
<dbReference type="EMBL" id="LDYG01000030">
    <property type="protein sequence ID" value="KUP06132.1"/>
    <property type="molecule type" value="Genomic_DNA"/>
</dbReference>
<name>A0A147K7N1_9BACI</name>
<comment type="caution">
    <text evidence="1">The sequence shown here is derived from an EMBL/GenBank/DDBJ whole genome shotgun (WGS) entry which is preliminary data.</text>
</comment>
<dbReference type="PATRIC" id="fig|1150625.3.peg.1977"/>
<dbReference type="OrthoDB" id="177586at2"/>
<dbReference type="InterPro" id="IPR046047">
    <property type="entry name" value="DUF6005"/>
</dbReference>
<sequence>MIKVHCFVSCVCEVINKAEGVDHRPYYFGVWDSDFFIENHVLHYHSPNTNHEFFKDWYKTLYGIELVKWYDPTKSVQENQLHLCDLVEHKKEYEQIMVMIDLSYLPERENKFHTKPFPHYVMVEKMDDEESWFMWDPDFRWEGKVSKERILESMEEPTVGGGYIFSTEQLVPPTELTVEAYFATCMKLDTYPMTEAVQKIIHNYVDSESETSRPSLKDSLRHLPVLAIRKYAYEHAYAYFWERLGFDEDWFETWCDKIELLVKGYTLIQYKAMKYDRMPSESLLTEIDQIIHNQFHLESQIKHGLMNCFHQWKESQQSVQEEVMVK</sequence>
<evidence type="ECO:0000313" key="1">
    <source>
        <dbReference type="EMBL" id="KUP06132.1"/>
    </source>
</evidence>
<dbReference type="Proteomes" id="UP000074108">
    <property type="component" value="Unassembled WGS sequence"/>
</dbReference>
<reference evidence="1 2" key="1">
    <citation type="journal article" date="2016" name="Front. Microbiol.">
        <title>Microevolution Analysis of Bacillus coahuilensis Unveils Differences in Phosphorus Acquisition Strategies and Their Regulation.</title>
        <authorList>
            <person name="Gomez-Lunar Z."/>
            <person name="Hernandez-Gonzalez I."/>
            <person name="Rodriguez-Torres M.D."/>
            <person name="Souza V."/>
            <person name="Olmedo-Alvarez G."/>
        </authorList>
    </citation>
    <scope>NUCLEOTIDE SEQUENCE [LARGE SCALE GENOMIC DNA]</scope>
    <source>
        <strain evidence="2">p1.1.43</strain>
    </source>
</reference>
<evidence type="ECO:0000313" key="2">
    <source>
        <dbReference type="Proteomes" id="UP000074108"/>
    </source>
</evidence>
<protein>
    <submittedName>
        <fullName evidence="1">Petrobactin biosynthesis protein AsbE</fullName>
    </submittedName>
</protein>
<dbReference type="STRING" id="1150625.Q75_09325"/>
<proteinExistence type="predicted"/>
<keyword evidence="2" id="KW-1185">Reference proteome</keyword>